<evidence type="ECO:0000313" key="2">
    <source>
        <dbReference type="EMBL" id="SJM69927.1"/>
    </source>
</evidence>
<accession>A0A1R4GP32</accession>
<protein>
    <recommendedName>
        <fullName evidence="1">N-acetyltransferase domain-containing protein</fullName>
    </recommendedName>
</protein>
<reference evidence="2 3" key="1">
    <citation type="submission" date="2017-02" db="EMBL/GenBank/DDBJ databases">
        <authorList>
            <person name="Peterson S.W."/>
        </authorList>
    </citation>
    <scope>NUCLEOTIDE SEQUENCE [LARGE SCALE GENOMIC DNA]</scope>
    <source>
        <strain evidence="2 3">B Ar 00.02</strain>
    </source>
</reference>
<dbReference type="InterPro" id="IPR000182">
    <property type="entry name" value="GNAT_dom"/>
</dbReference>
<dbReference type="PROSITE" id="PS51186">
    <property type="entry name" value="GNAT"/>
    <property type="match status" value="1"/>
</dbReference>
<evidence type="ECO:0000259" key="1">
    <source>
        <dbReference type="PROSITE" id="PS51186"/>
    </source>
</evidence>
<dbReference type="SUPFAM" id="SSF55729">
    <property type="entry name" value="Acyl-CoA N-acyltransferases (Nat)"/>
    <property type="match status" value="1"/>
</dbReference>
<dbReference type="PANTHER" id="PTHR43441">
    <property type="entry name" value="RIBOSOMAL-PROTEIN-SERINE ACETYLTRANSFERASE"/>
    <property type="match status" value="1"/>
</dbReference>
<dbReference type="EMBL" id="FUHW01000038">
    <property type="protein sequence ID" value="SJM69927.1"/>
    <property type="molecule type" value="Genomic_DNA"/>
</dbReference>
<keyword evidence="3" id="KW-1185">Reference proteome</keyword>
<dbReference type="Gene3D" id="3.40.630.30">
    <property type="match status" value="1"/>
</dbReference>
<gene>
    <name evidence="2" type="ORF">FM101_12145</name>
</gene>
<feature type="domain" description="N-acetyltransferase" evidence="1">
    <location>
        <begin position="20"/>
        <end position="187"/>
    </location>
</feature>
<sequence length="234" mass="25702">MDALTDSWPLFGLHLSTPRLELRAVTDEDLPAFQAAGLSGIHEPGRSPFSHPWTDVPDAELPANMARHVWRTRAQTQPGDWTLSFGVWHEGELVGMQDLLGQDFARMRLVTTGSWLTRSAQGRGIGTEMRTAVVLYAFDHLGAQVAESDAASWNLSSLGVSRAVGYEDNGVTRRMWGDSAQEVQRVRLTSELLRRPDWSLQVTGHDAAATFLGLPESAQAVPGREPVAVRSTME</sequence>
<organism evidence="2 3">
    <name type="scientific">Arthrobacter rhombi</name>
    <dbReference type="NCBI Taxonomy" id="71253"/>
    <lineage>
        <taxon>Bacteria</taxon>
        <taxon>Bacillati</taxon>
        <taxon>Actinomycetota</taxon>
        <taxon>Actinomycetes</taxon>
        <taxon>Micrococcales</taxon>
        <taxon>Micrococcaceae</taxon>
        <taxon>Arthrobacter</taxon>
    </lineage>
</organism>
<name>A0A1R4GP32_9MICC</name>
<dbReference type="GO" id="GO:0008999">
    <property type="term" value="F:protein-N-terminal-alanine acetyltransferase activity"/>
    <property type="evidence" value="ECO:0007669"/>
    <property type="project" value="TreeGrafter"/>
</dbReference>
<proteinExistence type="predicted"/>
<dbReference type="GO" id="GO:1990189">
    <property type="term" value="F:protein N-terminal-serine acetyltransferase activity"/>
    <property type="evidence" value="ECO:0007669"/>
    <property type="project" value="TreeGrafter"/>
</dbReference>
<dbReference type="GO" id="GO:0005737">
    <property type="term" value="C:cytoplasm"/>
    <property type="evidence" value="ECO:0007669"/>
    <property type="project" value="TreeGrafter"/>
</dbReference>
<dbReference type="InterPro" id="IPR051908">
    <property type="entry name" value="Ribosomal_N-acetyltransferase"/>
</dbReference>
<dbReference type="RefSeq" id="WP_086999903.1">
    <property type="nucleotide sequence ID" value="NZ_FUHW01000038.1"/>
</dbReference>
<dbReference type="Pfam" id="PF13302">
    <property type="entry name" value="Acetyltransf_3"/>
    <property type="match status" value="1"/>
</dbReference>
<dbReference type="PANTHER" id="PTHR43441:SF11">
    <property type="entry name" value="RIBOSOMAL-PROTEIN-SERINE ACETYLTRANSFERASE"/>
    <property type="match status" value="1"/>
</dbReference>
<dbReference type="InterPro" id="IPR016181">
    <property type="entry name" value="Acyl_CoA_acyltransferase"/>
</dbReference>
<dbReference type="AlphaFoldDB" id="A0A1R4GP32"/>
<evidence type="ECO:0000313" key="3">
    <source>
        <dbReference type="Proteomes" id="UP000195913"/>
    </source>
</evidence>
<dbReference type="Proteomes" id="UP000195913">
    <property type="component" value="Unassembled WGS sequence"/>
</dbReference>